<dbReference type="AlphaFoldDB" id="A0A447KTR2"/>
<reference evidence="1 2" key="1">
    <citation type="submission" date="2018-12" db="EMBL/GenBank/DDBJ databases">
        <authorList>
            <consortium name="Pathogen Informatics"/>
        </authorList>
    </citation>
    <scope>NUCLEOTIDE SEQUENCE [LARGE SCALE GENOMIC DNA]</scope>
    <source>
        <strain evidence="1 2">NCTC11214</strain>
    </source>
</reference>
<protein>
    <recommendedName>
        <fullName evidence="3">Integrase</fullName>
    </recommendedName>
</protein>
<gene>
    <name evidence="1" type="ORF">NCTC11214_03081</name>
</gene>
<name>A0A447KTR2_SEROD</name>
<organism evidence="1 2">
    <name type="scientific">Serratia odorifera</name>
    <dbReference type="NCBI Taxonomy" id="618"/>
    <lineage>
        <taxon>Bacteria</taxon>
        <taxon>Pseudomonadati</taxon>
        <taxon>Pseudomonadota</taxon>
        <taxon>Gammaproteobacteria</taxon>
        <taxon>Enterobacterales</taxon>
        <taxon>Yersiniaceae</taxon>
        <taxon>Serratia</taxon>
    </lineage>
</organism>
<evidence type="ECO:0000313" key="1">
    <source>
        <dbReference type="EMBL" id="VDZ59457.1"/>
    </source>
</evidence>
<evidence type="ECO:0000313" key="2">
    <source>
        <dbReference type="Proteomes" id="UP000281391"/>
    </source>
</evidence>
<evidence type="ECO:0008006" key="3">
    <source>
        <dbReference type="Google" id="ProtNLM"/>
    </source>
</evidence>
<dbReference type="EMBL" id="LR134117">
    <property type="protein sequence ID" value="VDZ59457.1"/>
    <property type="molecule type" value="Genomic_DNA"/>
</dbReference>
<dbReference type="Proteomes" id="UP000281391">
    <property type="component" value="Chromosome"/>
</dbReference>
<sequence>MAHTSSNHTIIRNGIYYVSFRLSGNKYFRRSLKTDSHSHAQLLKSFASPAIPLVKRGSIYPDQFGERLSDFGNRLKQQSER</sequence>
<dbReference type="KEGG" id="sof:NCTC11214_03081"/>
<accession>A0A447KTR2</accession>
<proteinExistence type="predicted"/>